<dbReference type="PANTHER" id="PTHR11136">
    <property type="entry name" value="FOLYLPOLYGLUTAMATE SYNTHASE-RELATED"/>
    <property type="match status" value="1"/>
</dbReference>
<dbReference type="InterPro" id="IPR018109">
    <property type="entry name" value="Folylpolyglutamate_synth_CS"/>
</dbReference>
<evidence type="ECO:0000256" key="15">
    <source>
        <dbReference type="ARBA" id="ARBA00030592"/>
    </source>
</evidence>
<keyword evidence="22" id="KW-1185">Reference proteome</keyword>
<dbReference type="SUPFAM" id="SSF53244">
    <property type="entry name" value="MurD-like peptide ligases, peptide-binding domain"/>
    <property type="match status" value="1"/>
</dbReference>
<protein>
    <recommendedName>
        <fullName evidence="8">Dihydrofolate synthase/folylpolyglutamate synthase</fullName>
        <ecNumber evidence="6">6.3.2.12</ecNumber>
        <ecNumber evidence="7">6.3.2.17</ecNumber>
    </recommendedName>
    <alternativeName>
        <fullName evidence="15">Tetrahydrofolylpolyglutamate synthase</fullName>
    </alternativeName>
</protein>
<evidence type="ECO:0000256" key="3">
    <source>
        <dbReference type="ARBA" id="ARBA00005150"/>
    </source>
</evidence>
<evidence type="ECO:0000256" key="13">
    <source>
        <dbReference type="ARBA" id="ARBA00022842"/>
    </source>
</evidence>
<comment type="catalytic activity">
    <reaction evidence="16">
        <text>(6S)-5,6,7,8-tetrahydrofolyl-(gamma-L-Glu)(n) + L-glutamate + ATP = (6S)-5,6,7,8-tetrahydrofolyl-(gamma-L-Glu)(n+1) + ADP + phosphate + H(+)</text>
        <dbReference type="Rhea" id="RHEA:10580"/>
        <dbReference type="Rhea" id="RHEA-COMP:14738"/>
        <dbReference type="Rhea" id="RHEA-COMP:14740"/>
        <dbReference type="ChEBI" id="CHEBI:15378"/>
        <dbReference type="ChEBI" id="CHEBI:29985"/>
        <dbReference type="ChEBI" id="CHEBI:30616"/>
        <dbReference type="ChEBI" id="CHEBI:43474"/>
        <dbReference type="ChEBI" id="CHEBI:141005"/>
        <dbReference type="ChEBI" id="CHEBI:456216"/>
        <dbReference type="EC" id="6.3.2.17"/>
    </reaction>
</comment>
<evidence type="ECO:0000259" key="19">
    <source>
        <dbReference type="Pfam" id="PF02875"/>
    </source>
</evidence>
<evidence type="ECO:0000256" key="10">
    <source>
        <dbReference type="ARBA" id="ARBA00022723"/>
    </source>
</evidence>
<dbReference type="InterPro" id="IPR004101">
    <property type="entry name" value="Mur_ligase_C"/>
</dbReference>
<keyword evidence="10" id="KW-0479">Metal-binding</keyword>
<comment type="catalytic activity">
    <reaction evidence="17">
        <text>7,8-dihydropteroate + L-glutamate + ATP = 7,8-dihydrofolate + ADP + phosphate + H(+)</text>
        <dbReference type="Rhea" id="RHEA:23584"/>
        <dbReference type="ChEBI" id="CHEBI:15378"/>
        <dbReference type="ChEBI" id="CHEBI:17839"/>
        <dbReference type="ChEBI" id="CHEBI:29985"/>
        <dbReference type="ChEBI" id="CHEBI:30616"/>
        <dbReference type="ChEBI" id="CHEBI:43474"/>
        <dbReference type="ChEBI" id="CHEBI:57451"/>
        <dbReference type="ChEBI" id="CHEBI:456216"/>
        <dbReference type="EC" id="6.3.2.12"/>
    </reaction>
</comment>
<evidence type="ECO:0000256" key="4">
    <source>
        <dbReference type="ARBA" id="ARBA00008276"/>
    </source>
</evidence>
<dbReference type="Gene3D" id="3.40.1190.10">
    <property type="entry name" value="Mur-like, catalytic domain"/>
    <property type="match status" value="1"/>
</dbReference>
<evidence type="ECO:0000256" key="6">
    <source>
        <dbReference type="ARBA" id="ARBA00013023"/>
    </source>
</evidence>
<dbReference type="GO" id="GO:0008841">
    <property type="term" value="F:dihydrofolate synthase activity"/>
    <property type="evidence" value="ECO:0007669"/>
    <property type="project" value="UniProtKB-EC"/>
</dbReference>
<evidence type="ECO:0000256" key="18">
    <source>
        <dbReference type="PIRNR" id="PIRNR001563"/>
    </source>
</evidence>
<proteinExistence type="inferred from homology"/>
<keyword evidence="13" id="KW-0460">Magnesium</keyword>
<comment type="pathway">
    <text evidence="3">Cofactor biosynthesis; tetrahydrofolylpolyglutamate biosynthesis.</text>
</comment>
<comment type="subunit">
    <text evidence="5">Monomer.</text>
</comment>
<dbReference type="AlphaFoldDB" id="A0A4Q7KFN2"/>
<name>A0A4Q7KFN2_9PSEU</name>
<dbReference type="InterPro" id="IPR036615">
    <property type="entry name" value="Mur_ligase_C_dom_sf"/>
</dbReference>
<dbReference type="PROSITE" id="PS01011">
    <property type="entry name" value="FOLYLPOLYGLU_SYNT_1"/>
    <property type="match status" value="1"/>
</dbReference>
<keyword evidence="9 18" id="KW-0436">Ligase</keyword>
<feature type="domain" description="Mur ligase C-terminal" evidence="19">
    <location>
        <begin position="302"/>
        <end position="414"/>
    </location>
</feature>
<organism evidence="21 22">
    <name type="scientific">Herbihabitans rhizosphaerae</name>
    <dbReference type="NCBI Taxonomy" id="1872711"/>
    <lineage>
        <taxon>Bacteria</taxon>
        <taxon>Bacillati</taxon>
        <taxon>Actinomycetota</taxon>
        <taxon>Actinomycetes</taxon>
        <taxon>Pseudonocardiales</taxon>
        <taxon>Pseudonocardiaceae</taxon>
        <taxon>Herbihabitans</taxon>
    </lineage>
</organism>
<evidence type="ECO:0000256" key="8">
    <source>
        <dbReference type="ARBA" id="ARBA00019357"/>
    </source>
</evidence>
<reference evidence="21 22" key="1">
    <citation type="submission" date="2019-02" db="EMBL/GenBank/DDBJ databases">
        <title>Genomic Encyclopedia of Type Strains, Phase IV (KMG-IV): sequencing the most valuable type-strain genomes for metagenomic binning, comparative biology and taxonomic classification.</title>
        <authorList>
            <person name="Goeker M."/>
        </authorList>
    </citation>
    <scope>NUCLEOTIDE SEQUENCE [LARGE SCALE GENOMIC DNA]</scope>
    <source>
        <strain evidence="21 22">DSM 101727</strain>
    </source>
</reference>
<dbReference type="GO" id="GO:0046656">
    <property type="term" value="P:folic acid biosynthetic process"/>
    <property type="evidence" value="ECO:0007669"/>
    <property type="project" value="UniProtKB-KW"/>
</dbReference>
<dbReference type="FunFam" id="3.40.1190.10:FF:000004">
    <property type="entry name" value="Dihydrofolate synthase/folylpolyglutamate synthase"/>
    <property type="match status" value="1"/>
</dbReference>
<dbReference type="EC" id="6.3.2.12" evidence="6"/>
<evidence type="ECO:0000256" key="7">
    <source>
        <dbReference type="ARBA" id="ARBA00013025"/>
    </source>
</evidence>
<gene>
    <name evidence="21" type="ORF">EV193_11462</name>
</gene>
<keyword evidence="14" id="KW-0289">Folate biosynthesis</keyword>
<dbReference type="GO" id="GO:0005737">
    <property type="term" value="C:cytoplasm"/>
    <property type="evidence" value="ECO:0007669"/>
    <property type="project" value="TreeGrafter"/>
</dbReference>
<dbReference type="InterPro" id="IPR001645">
    <property type="entry name" value="Folylpolyglutamate_synth"/>
</dbReference>
<dbReference type="NCBIfam" id="NF047860">
    <property type="entry name" value="Tet-DihydfolSynFolCMyb"/>
    <property type="match status" value="1"/>
</dbReference>
<comment type="pathway">
    <text evidence="2">Cofactor biosynthesis; tetrahydrofolate biosynthesis; 7,8-dihydrofolate from 2-amino-4-hydroxy-6-hydroxymethyl-7,8-dihydropteridine diphosphate and 4-aminobenzoate: step 2/2.</text>
</comment>
<evidence type="ECO:0000256" key="14">
    <source>
        <dbReference type="ARBA" id="ARBA00022909"/>
    </source>
</evidence>
<evidence type="ECO:0000256" key="16">
    <source>
        <dbReference type="ARBA" id="ARBA00047493"/>
    </source>
</evidence>
<keyword evidence="12 18" id="KW-0067">ATP-binding</keyword>
<dbReference type="EMBL" id="SGWQ01000014">
    <property type="protein sequence ID" value="RZS31371.1"/>
    <property type="molecule type" value="Genomic_DNA"/>
</dbReference>
<dbReference type="Gene3D" id="3.90.190.20">
    <property type="entry name" value="Mur ligase, C-terminal domain"/>
    <property type="match status" value="1"/>
</dbReference>
<evidence type="ECO:0000256" key="5">
    <source>
        <dbReference type="ARBA" id="ARBA00011245"/>
    </source>
</evidence>
<evidence type="ECO:0000256" key="2">
    <source>
        <dbReference type="ARBA" id="ARBA00004799"/>
    </source>
</evidence>
<evidence type="ECO:0000313" key="21">
    <source>
        <dbReference type="EMBL" id="RZS31371.1"/>
    </source>
</evidence>
<evidence type="ECO:0000259" key="20">
    <source>
        <dbReference type="Pfam" id="PF08245"/>
    </source>
</evidence>
<dbReference type="Proteomes" id="UP000294257">
    <property type="component" value="Unassembled WGS sequence"/>
</dbReference>
<dbReference type="InterPro" id="IPR036565">
    <property type="entry name" value="Mur-like_cat_sf"/>
</dbReference>
<evidence type="ECO:0000256" key="11">
    <source>
        <dbReference type="ARBA" id="ARBA00022741"/>
    </source>
</evidence>
<evidence type="ECO:0000256" key="1">
    <source>
        <dbReference type="ARBA" id="ARBA00001946"/>
    </source>
</evidence>
<comment type="caution">
    <text evidence="21">The sequence shown here is derived from an EMBL/GenBank/DDBJ whole genome shotgun (WGS) entry which is preliminary data.</text>
</comment>
<dbReference type="SUPFAM" id="SSF53623">
    <property type="entry name" value="MurD-like peptide ligases, catalytic domain"/>
    <property type="match status" value="1"/>
</dbReference>
<dbReference type="GO" id="GO:0004326">
    <property type="term" value="F:tetrahydrofolylpolyglutamate synthase activity"/>
    <property type="evidence" value="ECO:0007669"/>
    <property type="project" value="UniProtKB-EC"/>
</dbReference>
<accession>A0A4Q7KFN2</accession>
<dbReference type="PANTHER" id="PTHR11136:SF0">
    <property type="entry name" value="DIHYDROFOLATE SYNTHETASE-RELATED"/>
    <property type="match status" value="1"/>
</dbReference>
<dbReference type="NCBIfam" id="TIGR01499">
    <property type="entry name" value="folC"/>
    <property type="match status" value="1"/>
</dbReference>
<evidence type="ECO:0000256" key="12">
    <source>
        <dbReference type="ARBA" id="ARBA00022840"/>
    </source>
</evidence>
<dbReference type="PIRSF" id="PIRSF001563">
    <property type="entry name" value="Folylpolyglu_synth"/>
    <property type="match status" value="1"/>
</dbReference>
<dbReference type="GO" id="GO:0005524">
    <property type="term" value="F:ATP binding"/>
    <property type="evidence" value="ECO:0007669"/>
    <property type="project" value="UniProtKB-KW"/>
</dbReference>
<feature type="domain" description="Mur ligase central" evidence="20">
    <location>
        <begin position="131"/>
        <end position="274"/>
    </location>
</feature>
<dbReference type="InterPro" id="IPR013221">
    <property type="entry name" value="Mur_ligase_cen"/>
</dbReference>
<comment type="cofactor">
    <cofactor evidence="1">
        <name>Mg(2+)</name>
        <dbReference type="ChEBI" id="CHEBI:18420"/>
    </cofactor>
</comment>
<dbReference type="Pfam" id="PF08245">
    <property type="entry name" value="Mur_ligase_M"/>
    <property type="match status" value="1"/>
</dbReference>
<comment type="similarity">
    <text evidence="4 18">Belongs to the folylpolyglutamate synthase family.</text>
</comment>
<evidence type="ECO:0000256" key="9">
    <source>
        <dbReference type="ARBA" id="ARBA00022598"/>
    </source>
</evidence>
<evidence type="ECO:0000313" key="22">
    <source>
        <dbReference type="Proteomes" id="UP000294257"/>
    </source>
</evidence>
<evidence type="ECO:0000256" key="17">
    <source>
        <dbReference type="ARBA" id="ARBA00049161"/>
    </source>
</evidence>
<dbReference type="GO" id="GO:0046872">
    <property type="term" value="F:metal ion binding"/>
    <property type="evidence" value="ECO:0007669"/>
    <property type="project" value="UniProtKB-KW"/>
</dbReference>
<dbReference type="EC" id="6.3.2.17" evidence="7"/>
<keyword evidence="11 18" id="KW-0547">Nucleotide-binding</keyword>
<dbReference type="Pfam" id="PF02875">
    <property type="entry name" value="Mur_ligase_C"/>
    <property type="match status" value="1"/>
</dbReference>
<sequence>MLEALRAVEAELNQRWPETKIEPSLERIAALVDILGEPQRTYPVLHVAGTNGKSSTSRMIDSLLTRIGLRVGRYTSPHLQLVTERIALDGSPIAPAAYVDAYTDLRPYVSIVDELGGPAMSKFEVLTGMAFAAFADAPVEAAVIEVGLGGSWDATNVADAKVAVVCPIDVDHVEYLGDDVTAIAKEKAGIVKPGSVAVLAEQRPEVAAVLLERCAEVDATVARQGLEFGVLERKVAVGGQMLKLQGLGGVYDEIFLPLHGAHQAGNAVLALAAVEAFFGAGAGRQLDVEAIREGFAGLVVPGRLERVRQAPSVFVDAAHNPHGARALAAALDEEFDFRKLVAVVGVMADKDARGILEALDSVASEVVVTRNSSPRAMDVDELATIAREVIGDDRVLVEPRLDDAIETAVRLAEEIVDSGEPMSGAGVVVTGSVVTVGEARALFGKEPA</sequence>